<proteinExistence type="predicted"/>
<dbReference type="AlphaFoldDB" id="A0A4R4K9F6"/>
<accession>A0A4R4K9F6</accession>
<dbReference type="OrthoDB" id="879730at2"/>
<dbReference type="RefSeq" id="WP_132117945.1">
    <property type="nucleotide sequence ID" value="NZ_SMJU01000007.1"/>
</dbReference>
<keyword evidence="2" id="KW-1185">Reference proteome</keyword>
<gene>
    <name evidence="1" type="ORF">EZE20_12075</name>
</gene>
<reference evidence="1 2" key="1">
    <citation type="submission" date="2019-02" db="EMBL/GenBank/DDBJ databases">
        <title>Arundinibacter roseus gen. nov., sp. nov., a new member of the family Cytophagaceae.</title>
        <authorList>
            <person name="Szuroczki S."/>
            <person name="Khayer B."/>
            <person name="Sproer C."/>
            <person name="Toumi M."/>
            <person name="Szabo A."/>
            <person name="Felfoldi T."/>
            <person name="Schumann P."/>
            <person name="Toth E."/>
        </authorList>
    </citation>
    <scope>NUCLEOTIDE SEQUENCE [LARGE SCALE GENOMIC DNA]</scope>
    <source>
        <strain evidence="1 2">DMA-k-7a</strain>
    </source>
</reference>
<organism evidence="1 2">
    <name type="scientific">Arundinibacter roseus</name>
    <dbReference type="NCBI Taxonomy" id="2070510"/>
    <lineage>
        <taxon>Bacteria</taxon>
        <taxon>Pseudomonadati</taxon>
        <taxon>Bacteroidota</taxon>
        <taxon>Cytophagia</taxon>
        <taxon>Cytophagales</taxon>
        <taxon>Spirosomataceae</taxon>
        <taxon>Arundinibacter</taxon>
    </lineage>
</organism>
<dbReference type="EMBL" id="SMJU01000007">
    <property type="protein sequence ID" value="TDB64414.1"/>
    <property type="molecule type" value="Genomic_DNA"/>
</dbReference>
<dbReference type="Proteomes" id="UP000295706">
    <property type="component" value="Unassembled WGS sequence"/>
</dbReference>
<evidence type="ECO:0000313" key="2">
    <source>
        <dbReference type="Proteomes" id="UP000295706"/>
    </source>
</evidence>
<evidence type="ECO:0000313" key="1">
    <source>
        <dbReference type="EMBL" id="TDB64414.1"/>
    </source>
</evidence>
<comment type="caution">
    <text evidence="1">The sequence shown here is derived from an EMBL/GenBank/DDBJ whole genome shotgun (WGS) entry which is preliminary data.</text>
</comment>
<sequence>MNLIRYRNKTYKAPERWEECSLEQWGALVAFGRVPAEDRTPDMQVLAAQMWLQVPADEWEKWQLDLLQWEALQKAFDWIWTPPTARPCEHFLHMDEKYYVFGPNFEDTKALELSLALMDYVAFSDPDEPDLTAYERILATLCRPERKDLFHFRESDEWDGDLRELYNEARTADRAIALSSLSEMSKLALFDYFERSAKAFLTQYEQVFGGSGTLEPRYPDGRGWIMLLKNIAKEGHFGNFDMVCKQPAHLVWASMLDDVLHNQELINDSENA</sequence>
<protein>
    <submittedName>
        <fullName evidence="1">Uncharacterized protein</fullName>
    </submittedName>
</protein>
<name>A0A4R4K9F6_9BACT</name>